<organism evidence="2 3">
    <name type="scientific">Pseudoloma neurophilia</name>
    <dbReference type="NCBI Taxonomy" id="146866"/>
    <lineage>
        <taxon>Eukaryota</taxon>
        <taxon>Fungi</taxon>
        <taxon>Fungi incertae sedis</taxon>
        <taxon>Microsporidia</taxon>
        <taxon>Pseudoloma</taxon>
    </lineage>
</organism>
<dbReference type="InterPro" id="IPR031512">
    <property type="entry name" value="DUF5096"/>
</dbReference>
<dbReference type="VEuPathDB" id="MicrosporidiaDB:M153_2350006266"/>
<protein>
    <recommendedName>
        <fullName evidence="1">DUF5096 domain-containing protein</fullName>
    </recommendedName>
</protein>
<evidence type="ECO:0000259" key="1">
    <source>
        <dbReference type="Pfam" id="PF17019"/>
    </source>
</evidence>
<keyword evidence="3" id="KW-1185">Reference proteome</keyword>
<gene>
    <name evidence="2" type="ORF">M153_2350006266</name>
</gene>
<feature type="domain" description="DUF5096" evidence="1">
    <location>
        <begin position="99"/>
        <end position="296"/>
    </location>
</feature>
<dbReference type="EMBL" id="LGUB01000064">
    <property type="protein sequence ID" value="KRH94510.1"/>
    <property type="molecule type" value="Genomic_DNA"/>
</dbReference>
<dbReference type="Pfam" id="PF17019">
    <property type="entry name" value="DUF5096"/>
    <property type="match status" value="1"/>
</dbReference>
<dbReference type="OrthoDB" id="10362842at2759"/>
<reference evidence="2 3" key="1">
    <citation type="submission" date="2015-07" db="EMBL/GenBank/DDBJ databases">
        <title>The genome of Pseudoloma neurophilia, a relevant intracellular parasite of the zebrafish.</title>
        <authorList>
            <person name="Ndikumana S."/>
            <person name="Pelin A."/>
            <person name="Sanders J."/>
            <person name="Corradi N."/>
        </authorList>
    </citation>
    <scope>NUCLEOTIDE SEQUENCE [LARGE SCALE GENOMIC DNA]</scope>
    <source>
        <strain evidence="2 3">MK1</strain>
    </source>
</reference>
<evidence type="ECO:0000313" key="2">
    <source>
        <dbReference type="EMBL" id="KRH94510.1"/>
    </source>
</evidence>
<dbReference type="Proteomes" id="UP000051530">
    <property type="component" value="Unassembled WGS sequence"/>
</dbReference>
<evidence type="ECO:0000313" key="3">
    <source>
        <dbReference type="Proteomes" id="UP000051530"/>
    </source>
</evidence>
<proteinExistence type="predicted"/>
<accession>A0A0R0M4K5</accession>
<comment type="caution">
    <text evidence="2">The sequence shown here is derived from an EMBL/GenBank/DDBJ whole genome shotgun (WGS) entry which is preliminary data.</text>
</comment>
<name>A0A0R0M4K5_9MICR</name>
<dbReference type="AlphaFoldDB" id="A0A0R0M4K5"/>
<sequence length="300" mass="34118">MELENYLHKLIRIETNETVLFGEIKRIDDDQGALIIKEKDAHDLKAVLFTDIIHCELADSSALESKSSEILKDGPIFESKENLRNHSNQSKPVVKFNQMTSQKKKELIKENLIRYGPSKDASSHIAAIYAMNYLNDRLLNDNTNMKICIIIGKTDWSTLVALNISRILATSGYDPQVINHEQRNSFMLVTHYLYASDDTQRKVTPSLTGNYELAIVATDNATFLKNDNFRASNFVFIGVPQNTEVIKTNFISALFFGPFDQKYFEFGHELVFVQSGMSRKSLKRIGIDVCPISGYIIHQK</sequence>